<dbReference type="OrthoDB" id="5287961at2"/>
<keyword evidence="1" id="KW-0732">Signal</keyword>
<dbReference type="PANTHER" id="PTHR16026:SF0">
    <property type="entry name" value="CARTILAGE ACIDIC PROTEIN 1"/>
    <property type="match status" value="1"/>
</dbReference>
<dbReference type="InterPro" id="IPR011990">
    <property type="entry name" value="TPR-like_helical_dom_sf"/>
</dbReference>
<comment type="caution">
    <text evidence="6">The sequence shown here is derived from an EMBL/GenBank/DDBJ whole genome shotgun (WGS) entry which is preliminary data.</text>
</comment>
<dbReference type="Pfam" id="PF14559">
    <property type="entry name" value="TPR_19"/>
    <property type="match status" value="1"/>
</dbReference>
<keyword evidence="2" id="KW-0802">TPR repeat</keyword>
<keyword evidence="7" id="KW-1185">Reference proteome</keyword>
<dbReference type="InterPro" id="IPR013517">
    <property type="entry name" value="FG-GAP"/>
</dbReference>
<dbReference type="PROSITE" id="PS50005">
    <property type="entry name" value="TPR"/>
    <property type="match status" value="1"/>
</dbReference>
<dbReference type="InterPro" id="IPR019734">
    <property type="entry name" value="TPR_rpt"/>
</dbReference>
<keyword evidence="4" id="KW-1133">Transmembrane helix</keyword>
<reference evidence="6 7" key="1">
    <citation type="submission" date="2019-02" db="EMBL/GenBank/DDBJ databases">
        <title>Deep-cultivation of Planctomycetes and their phenomic and genomic characterization uncovers novel biology.</title>
        <authorList>
            <person name="Wiegand S."/>
            <person name="Jogler M."/>
            <person name="Boedeker C."/>
            <person name="Pinto D."/>
            <person name="Vollmers J."/>
            <person name="Rivas-Marin E."/>
            <person name="Kohn T."/>
            <person name="Peeters S.H."/>
            <person name="Heuer A."/>
            <person name="Rast P."/>
            <person name="Oberbeckmann S."/>
            <person name="Bunk B."/>
            <person name="Jeske O."/>
            <person name="Meyerdierks A."/>
            <person name="Storesund J.E."/>
            <person name="Kallscheuer N."/>
            <person name="Luecker S."/>
            <person name="Lage O.M."/>
            <person name="Pohl T."/>
            <person name="Merkel B.J."/>
            <person name="Hornburger P."/>
            <person name="Mueller R.-W."/>
            <person name="Bruemmer F."/>
            <person name="Labrenz M."/>
            <person name="Spormann A.M."/>
            <person name="Op Den Camp H."/>
            <person name="Overmann J."/>
            <person name="Amann R."/>
            <person name="Jetten M.S.M."/>
            <person name="Mascher T."/>
            <person name="Medema M.H."/>
            <person name="Devos D.P."/>
            <person name="Kaster A.-K."/>
            <person name="Ovreas L."/>
            <person name="Rohde M."/>
            <person name="Galperin M.Y."/>
            <person name="Jogler C."/>
        </authorList>
    </citation>
    <scope>NUCLEOTIDE SEQUENCE [LARGE SCALE GENOMIC DNA]</scope>
    <source>
        <strain evidence="6 7">KOR42</strain>
    </source>
</reference>
<sequence length="1009" mass="110972">MSGGSFTSRSNQSAKTSAVTVSIEDSNQPLRPNSRSVLGMRILLGGIVVAIVGLILLGTFNKRPTREAQIEKTEKLLKSGDPLQAETIARDLFEASPDDSQAVELLARTLIAQRKYQEAVSLLDQFPENPELQKRSAVIHRDHLLQLNEAAQCFQLALKSDPNDVQTLTDLTNLLTLCGQKSDTVELILRVVQSGAETDLVMLLAREESGIDDLPTLLAARKASSDDSFPVLGLAQRAILNDDPEEAVKLLRSSLKLSNAPPLTRPLLMLELSKLERDRELSTEIELASEAAMFYPQYWQARGKLAARQGDRASAMHCYLKASQLAPESRSVTSQLVQLAADFDREDAVVVLKNRLQQLDQFEQVVSRILFGGRQGGIDDLISLTNAYFQVGRAWESLHFCRIAIDLAPNSPVVRELFEQLQRVCREAPLQLTLPSLIDPVPLTPDESPLSPPLRDDESPQLNSPSHSAPEIAFADDSQETGFHFRFEDRSGADGKPFIWTFSGGGIGVIDFDLDGWPDVICTQADCRPLESAGMRPDQLFRNLSGDRFVSVEGKALLKETGFGQGVSIGDINSDGFPDVYIANFGKNCLHINNGDGTFSQLDEFDSESEWTTSCLIADLNSDGLADLYDVNYLSGTDVLTKTCLHPDGELAMCQPYDFEGAPDSIRVNKQSGMFQEIASDMHPPLDGKGLGVVIWREEHTAGPLLFVANDTTANYLFQFDRTENGLRLDDIALTSGVAFNRDGKAEGCMGIVVSDFDQNGLFDLHTTNFLAESNTFYQQSTPGFFEDRTVASQLETTTWNSLGFGTQSLDADLDGTPELFVTNGHLQDLTRFGRPFRMAPQLFYQAGSLFHQLSGSSVGEYFEQLHLGRAAVTLDWNRDGLNDLIVGHLEEDYALLTNLTAPVGRSLKLTLKGVQSERDAIGTRVRIRGAETSRLVQLTAGDGYLASNERVLNVGWNDSDQAVQIEIDWPSGTRQVFNEVAVPGHFLIVEGLEELYPIGKMNVAHSSK</sequence>
<evidence type="ECO:0000313" key="7">
    <source>
        <dbReference type="Proteomes" id="UP000317243"/>
    </source>
</evidence>
<organism evidence="6 7">
    <name type="scientific">Thalassoglobus neptunius</name>
    <dbReference type="NCBI Taxonomy" id="1938619"/>
    <lineage>
        <taxon>Bacteria</taxon>
        <taxon>Pseudomonadati</taxon>
        <taxon>Planctomycetota</taxon>
        <taxon>Planctomycetia</taxon>
        <taxon>Planctomycetales</taxon>
        <taxon>Planctomycetaceae</taxon>
        <taxon>Thalassoglobus</taxon>
    </lineage>
</organism>
<dbReference type="Proteomes" id="UP000317243">
    <property type="component" value="Unassembled WGS sequence"/>
</dbReference>
<gene>
    <name evidence="6" type="ORF">KOR42_16630</name>
</gene>
<evidence type="ECO:0000256" key="3">
    <source>
        <dbReference type="SAM" id="MobiDB-lite"/>
    </source>
</evidence>
<dbReference type="SMART" id="SM00028">
    <property type="entry name" value="TPR"/>
    <property type="match status" value="3"/>
</dbReference>
<dbReference type="Pfam" id="PF07593">
    <property type="entry name" value="UnbV_ASPIC"/>
    <property type="match status" value="1"/>
</dbReference>
<keyword evidence="4" id="KW-0472">Membrane</keyword>
<name>A0A5C5X6L1_9PLAN</name>
<dbReference type="InterPro" id="IPR027039">
    <property type="entry name" value="Crtac1"/>
</dbReference>
<dbReference type="EMBL" id="SIHI01000001">
    <property type="protein sequence ID" value="TWT58289.1"/>
    <property type="molecule type" value="Genomic_DNA"/>
</dbReference>
<feature type="domain" description="ASPIC/UnbV" evidence="5">
    <location>
        <begin position="921"/>
        <end position="983"/>
    </location>
</feature>
<accession>A0A5C5X6L1</accession>
<dbReference type="AlphaFoldDB" id="A0A5C5X6L1"/>
<proteinExistence type="predicted"/>
<dbReference type="InterPro" id="IPR028994">
    <property type="entry name" value="Integrin_alpha_N"/>
</dbReference>
<dbReference type="Pfam" id="PF13429">
    <property type="entry name" value="TPR_15"/>
    <property type="match status" value="1"/>
</dbReference>
<dbReference type="PANTHER" id="PTHR16026">
    <property type="entry name" value="CARTILAGE ACIDIC PROTEIN 1"/>
    <property type="match status" value="1"/>
</dbReference>
<feature type="region of interest" description="Disordered" evidence="3">
    <location>
        <begin position="439"/>
        <end position="469"/>
    </location>
</feature>
<keyword evidence="4" id="KW-0812">Transmembrane</keyword>
<evidence type="ECO:0000259" key="5">
    <source>
        <dbReference type="Pfam" id="PF07593"/>
    </source>
</evidence>
<evidence type="ECO:0000256" key="4">
    <source>
        <dbReference type="SAM" id="Phobius"/>
    </source>
</evidence>
<protein>
    <submittedName>
        <fullName evidence="6">ASPIC and UnbV</fullName>
    </submittedName>
</protein>
<dbReference type="SUPFAM" id="SSF48452">
    <property type="entry name" value="TPR-like"/>
    <property type="match status" value="2"/>
</dbReference>
<dbReference type="Gene3D" id="1.25.40.10">
    <property type="entry name" value="Tetratricopeptide repeat domain"/>
    <property type="match status" value="2"/>
</dbReference>
<evidence type="ECO:0000256" key="1">
    <source>
        <dbReference type="ARBA" id="ARBA00022729"/>
    </source>
</evidence>
<feature type="repeat" description="TPR" evidence="2">
    <location>
        <begin position="296"/>
        <end position="329"/>
    </location>
</feature>
<evidence type="ECO:0000313" key="6">
    <source>
        <dbReference type="EMBL" id="TWT58289.1"/>
    </source>
</evidence>
<dbReference type="Gene3D" id="2.130.10.130">
    <property type="entry name" value="Integrin alpha, N-terminal"/>
    <property type="match status" value="2"/>
</dbReference>
<feature type="transmembrane region" description="Helical" evidence="4">
    <location>
        <begin position="38"/>
        <end position="60"/>
    </location>
</feature>
<dbReference type="Pfam" id="PF13517">
    <property type="entry name" value="FG-GAP_3"/>
    <property type="match status" value="1"/>
</dbReference>
<evidence type="ECO:0000256" key="2">
    <source>
        <dbReference type="PROSITE-ProRule" id="PRU00339"/>
    </source>
</evidence>
<feature type="region of interest" description="Disordered" evidence="3">
    <location>
        <begin position="1"/>
        <end position="27"/>
    </location>
</feature>
<dbReference type="SUPFAM" id="SSF69318">
    <property type="entry name" value="Integrin alpha N-terminal domain"/>
    <property type="match status" value="1"/>
</dbReference>
<dbReference type="InterPro" id="IPR011519">
    <property type="entry name" value="UnbV_ASPIC"/>
</dbReference>